<dbReference type="EMBL" id="KL596687">
    <property type="protein sequence ID" value="KER29005.1"/>
    <property type="molecule type" value="Genomic_DNA"/>
</dbReference>
<sequence length="248" mass="27382">MVYQKGSTRSCHNLREGGDKRRVKDVRLGLAGILTNQVDLPLSMCGHPIRRRSAWPTGCTRGFPDCRSHVNGFGCQSPERRLCTQSERPLLTEWGFPAVVMLMALVVRVLSDDCQRQPLTDKNKTDPGNLGKSLDPVYRSVNESVLSLEDVNKKYAATGTKDDKEISSVNEFLASTIPGPLAVKVIRPSDAAIKTATVTPEEKRADHCASSHPFLPIFHTDLGAAVSIQKVYPMIMLQSEDHSLKRKS</sequence>
<organism evidence="1 2">
    <name type="scientific">Opisthorchis viverrini</name>
    <name type="common">Southeast Asian liver fluke</name>
    <dbReference type="NCBI Taxonomy" id="6198"/>
    <lineage>
        <taxon>Eukaryota</taxon>
        <taxon>Metazoa</taxon>
        <taxon>Spiralia</taxon>
        <taxon>Lophotrochozoa</taxon>
        <taxon>Platyhelminthes</taxon>
        <taxon>Trematoda</taxon>
        <taxon>Digenea</taxon>
        <taxon>Opisthorchiida</taxon>
        <taxon>Opisthorchiata</taxon>
        <taxon>Opisthorchiidae</taxon>
        <taxon>Opisthorchis</taxon>
    </lineage>
</organism>
<dbReference type="KEGG" id="ovi:T265_04296"/>
<evidence type="ECO:0000313" key="1">
    <source>
        <dbReference type="EMBL" id="KER29005.1"/>
    </source>
</evidence>
<proteinExistence type="predicted"/>
<dbReference type="GeneID" id="20318478"/>
<gene>
    <name evidence="1" type="ORF">T265_04296</name>
</gene>
<dbReference type="Proteomes" id="UP000054324">
    <property type="component" value="Unassembled WGS sequence"/>
</dbReference>
<dbReference type="CTD" id="20318478"/>
<dbReference type="RefSeq" id="XP_009167259.1">
    <property type="nucleotide sequence ID" value="XM_009168995.1"/>
</dbReference>
<dbReference type="AlphaFoldDB" id="A0A075A0B7"/>
<protein>
    <submittedName>
        <fullName evidence="1">Uncharacterized protein</fullName>
    </submittedName>
</protein>
<accession>A0A075A0B7</accession>
<keyword evidence="2" id="KW-1185">Reference proteome</keyword>
<reference evidence="1 2" key="1">
    <citation type="submission" date="2013-11" db="EMBL/GenBank/DDBJ databases">
        <title>Opisthorchis viverrini - life in the bile duct.</title>
        <authorList>
            <person name="Young N.D."/>
            <person name="Nagarajan N."/>
            <person name="Lin S.J."/>
            <person name="Korhonen P.K."/>
            <person name="Jex A.R."/>
            <person name="Hall R.S."/>
            <person name="Safavi-Hemami H."/>
            <person name="Kaewkong W."/>
            <person name="Bertrand D."/>
            <person name="Gao S."/>
            <person name="Seet Q."/>
            <person name="Wongkham S."/>
            <person name="Teh B.T."/>
            <person name="Wongkham C."/>
            <person name="Intapan P.M."/>
            <person name="Maleewong W."/>
            <person name="Yang X."/>
            <person name="Hu M."/>
            <person name="Wang Z."/>
            <person name="Hofmann A."/>
            <person name="Sternberg P.W."/>
            <person name="Tan P."/>
            <person name="Wang J."/>
            <person name="Gasser R.B."/>
        </authorList>
    </citation>
    <scope>NUCLEOTIDE SEQUENCE [LARGE SCALE GENOMIC DNA]</scope>
</reference>
<evidence type="ECO:0000313" key="2">
    <source>
        <dbReference type="Proteomes" id="UP000054324"/>
    </source>
</evidence>
<name>A0A075A0B7_OPIVI</name>